<proteinExistence type="predicted"/>
<dbReference type="VEuPathDB" id="VectorBase:HLOH_064715"/>
<dbReference type="PANTHER" id="PTHR47331">
    <property type="entry name" value="PHD-TYPE DOMAIN-CONTAINING PROTEIN"/>
    <property type="match status" value="1"/>
</dbReference>
<accession>A0A9J6GVT8</accession>
<dbReference type="EMBL" id="JABSTR010000009">
    <property type="protein sequence ID" value="KAH9378800.1"/>
    <property type="molecule type" value="Genomic_DNA"/>
</dbReference>
<gene>
    <name evidence="1" type="ORF">HPB48_008108</name>
</gene>
<name>A0A9J6GVT8_HAELO</name>
<dbReference type="Proteomes" id="UP000821853">
    <property type="component" value="Unassembled WGS sequence"/>
</dbReference>
<organism evidence="1 2">
    <name type="scientific">Haemaphysalis longicornis</name>
    <name type="common">Bush tick</name>
    <dbReference type="NCBI Taxonomy" id="44386"/>
    <lineage>
        <taxon>Eukaryota</taxon>
        <taxon>Metazoa</taxon>
        <taxon>Ecdysozoa</taxon>
        <taxon>Arthropoda</taxon>
        <taxon>Chelicerata</taxon>
        <taxon>Arachnida</taxon>
        <taxon>Acari</taxon>
        <taxon>Parasitiformes</taxon>
        <taxon>Ixodida</taxon>
        <taxon>Ixodoidea</taxon>
        <taxon>Ixodidae</taxon>
        <taxon>Haemaphysalinae</taxon>
        <taxon>Haemaphysalis</taxon>
    </lineage>
</organism>
<protein>
    <submittedName>
        <fullName evidence="1">Uncharacterized protein</fullName>
    </submittedName>
</protein>
<comment type="caution">
    <text evidence="1">The sequence shown here is derived from an EMBL/GenBank/DDBJ whole genome shotgun (WGS) entry which is preliminary data.</text>
</comment>
<sequence length="244" mass="27864">MPLLITRILFHAKALHRMDRHKCRWATLRAGVTETISDRKALLDSQTPSIGSDYHWTVTTGKIRRLTNGLTAIETSFGWTLQGAVKSAENIRGTFSTCGMKALAQNFSDDNEKLSQQLQAFSEVDQMGILNHKDQESVEDAVLTKFKIFIQRKGHKYEVCFSWKNNAPELDCNPKKAKDRLAKLTRCVQKNERLLIRYDARICEYVDDNFAEPATTHEAANPGYYLQLRALTHNDSETTKTHFL</sequence>
<dbReference type="AlphaFoldDB" id="A0A9J6GVT8"/>
<dbReference type="PANTHER" id="PTHR47331:SF1">
    <property type="entry name" value="GAG-LIKE PROTEIN"/>
    <property type="match status" value="1"/>
</dbReference>
<evidence type="ECO:0000313" key="2">
    <source>
        <dbReference type="Proteomes" id="UP000821853"/>
    </source>
</evidence>
<evidence type="ECO:0000313" key="1">
    <source>
        <dbReference type="EMBL" id="KAH9378800.1"/>
    </source>
</evidence>
<dbReference type="OrthoDB" id="6505652at2759"/>
<reference evidence="1 2" key="1">
    <citation type="journal article" date="2020" name="Cell">
        <title>Large-Scale Comparative Analyses of Tick Genomes Elucidate Their Genetic Diversity and Vector Capacities.</title>
        <authorList>
            <consortium name="Tick Genome and Microbiome Consortium (TIGMIC)"/>
            <person name="Jia N."/>
            <person name="Wang J."/>
            <person name="Shi W."/>
            <person name="Du L."/>
            <person name="Sun Y."/>
            <person name="Zhan W."/>
            <person name="Jiang J.F."/>
            <person name="Wang Q."/>
            <person name="Zhang B."/>
            <person name="Ji P."/>
            <person name="Bell-Sakyi L."/>
            <person name="Cui X.M."/>
            <person name="Yuan T.T."/>
            <person name="Jiang B.G."/>
            <person name="Yang W.F."/>
            <person name="Lam T.T."/>
            <person name="Chang Q.C."/>
            <person name="Ding S.J."/>
            <person name="Wang X.J."/>
            <person name="Zhu J.G."/>
            <person name="Ruan X.D."/>
            <person name="Zhao L."/>
            <person name="Wei J.T."/>
            <person name="Ye R.Z."/>
            <person name="Que T.C."/>
            <person name="Du C.H."/>
            <person name="Zhou Y.H."/>
            <person name="Cheng J.X."/>
            <person name="Dai P.F."/>
            <person name="Guo W.B."/>
            <person name="Han X.H."/>
            <person name="Huang E.J."/>
            <person name="Li L.F."/>
            <person name="Wei W."/>
            <person name="Gao Y.C."/>
            <person name="Liu J.Z."/>
            <person name="Shao H.Z."/>
            <person name="Wang X."/>
            <person name="Wang C.C."/>
            <person name="Yang T.C."/>
            <person name="Huo Q.B."/>
            <person name="Li W."/>
            <person name="Chen H.Y."/>
            <person name="Chen S.E."/>
            <person name="Zhou L.G."/>
            <person name="Ni X.B."/>
            <person name="Tian J.H."/>
            <person name="Sheng Y."/>
            <person name="Liu T."/>
            <person name="Pan Y.S."/>
            <person name="Xia L.Y."/>
            <person name="Li J."/>
            <person name="Zhao F."/>
            <person name="Cao W.C."/>
        </authorList>
    </citation>
    <scope>NUCLEOTIDE SEQUENCE [LARGE SCALE GENOMIC DNA]</scope>
    <source>
        <strain evidence="1">HaeL-2018</strain>
    </source>
</reference>
<keyword evidence="2" id="KW-1185">Reference proteome</keyword>